<evidence type="ECO:0000256" key="1">
    <source>
        <dbReference type="PROSITE-ProRule" id="PRU00108"/>
    </source>
</evidence>
<sequence length="175" mass="20367">MKKLQILEENVLRARNSFCVQNHWSDISVARPASEDRAKHAKVTATLKSQAARITSTTCTLGLEVKKQNIRKKEKLILDKWENEVKGSARKTANLKRKRAKFTEEQKGVMEKCFDEGEYDKRKRYTTSSCQKLMLDKLGQTLVLTEKQIASYWSNYRKRKSKSAQEKENKKPKLK</sequence>
<dbReference type="Gene3D" id="1.10.10.60">
    <property type="entry name" value="Homeodomain-like"/>
    <property type="match status" value="1"/>
</dbReference>
<reference evidence="2" key="1">
    <citation type="submission" date="2020-04" db="EMBL/GenBank/DDBJ databases">
        <authorList>
            <person name="Alioto T."/>
            <person name="Alioto T."/>
            <person name="Gomez Garrido J."/>
        </authorList>
    </citation>
    <scope>NUCLEOTIDE SEQUENCE</scope>
    <source>
        <strain evidence="2">A484AB</strain>
    </source>
</reference>
<protein>
    <submittedName>
        <fullName evidence="2">---NA</fullName>
    </submittedName>
</protein>
<dbReference type="InterPro" id="IPR009057">
    <property type="entry name" value="Homeodomain-like_sf"/>
</dbReference>
<dbReference type="SUPFAM" id="SSF46689">
    <property type="entry name" value="Homeodomain-like"/>
    <property type="match status" value="1"/>
</dbReference>
<accession>A0A6S7K5G4</accession>
<feature type="DNA-binding region" description="Homeobox" evidence="1">
    <location>
        <begin position="95"/>
        <end position="164"/>
    </location>
</feature>
<gene>
    <name evidence="2" type="ORF">PACLA_8A005994</name>
</gene>
<proteinExistence type="predicted"/>
<keyword evidence="1" id="KW-0371">Homeobox</keyword>
<name>A0A6S7K5G4_PARCT</name>
<dbReference type="EMBL" id="CACRXK020025848">
    <property type="protein sequence ID" value="CAB4039777.1"/>
    <property type="molecule type" value="Genomic_DNA"/>
</dbReference>
<dbReference type="GO" id="GO:0005634">
    <property type="term" value="C:nucleus"/>
    <property type="evidence" value="ECO:0007669"/>
    <property type="project" value="UniProtKB-SubCell"/>
</dbReference>
<dbReference type="PROSITE" id="PS50071">
    <property type="entry name" value="HOMEOBOX_2"/>
    <property type="match status" value="1"/>
</dbReference>
<evidence type="ECO:0000313" key="2">
    <source>
        <dbReference type="EMBL" id="CAB4039777.1"/>
    </source>
</evidence>
<keyword evidence="1" id="KW-0238">DNA-binding</keyword>
<dbReference type="AlphaFoldDB" id="A0A6S7K5G4"/>
<keyword evidence="1" id="KW-0539">Nucleus</keyword>
<evidence type="ECO:0000313" key="3">
    <source>
        <dbReference type="Proteomes" id="UP001152795"/>
    </source>
</evidence>
<keyword evidence="3" id="KW-1185">Reference proteome</keyword>
<organism evidence="2 3">
    <name type="scientific">Paramuricea clavata</name>
    <name type="common">Red gorgonian</name>
    <name type="synonym">Violescent sea-whip</name>
    <dbReference type="NCBI Taxonomy" id="317549"/>
    <lineage>
        <taxon>Eukaryota</taxon>
        <taxon>Metazoa</taxon>
        <taxon>Cnidaria</taxon>
        <taxon>Anthozoa</taxon>
        <taxon>Octocorallia</taxon>
        <taxon>Malacalcyonacea</taxon>
        <taxon>Plexauridae</taxon>
        <taxon>Paramuricea</taxon>
    </lineage>
</organism>
<comment type="caution">
    <text evidence="2">The sequence shown here is derived from an EMBL/GenBank/DDBJ whole genome shotgun (WGS) entry which is preliminary data.</text>
</comment>
<dbReference type="InterPro" id="IPR001356">
    <property type="entry name" value="HD"/>
</dbReference>
<dbReference type="Proteomes" id="UP001152795">
    <property type="component" value="Unassembled WGS sequence"/>
</dbReference>
<dbReference type="GO" id="GO:0003677">
    <property type="term" value="F:DNA binding"/>
    <property type="evidence" value="ECO:0007669"/>
    <property type="project" value="UniProtKB-UniRule"/>
</dbReference>
<comment type="subcellular location">
    <subcellularLocation>
        <location evidence="1">Nucleus</location>
    </subcellularLocation>
</comment>